<evidence type="ECO:0000313" key="2">
    <source>
        <dbReference type="EMBL" id="KAK9701325.1"/>
    </source>
</evidence>
<protein>
    <submittedName>
        <fullName evidence="2">Transposase IS4</fullName>
    </submittedName>
</protein>
<sequence>MNTYVGLTDSKAEYLSELMTTVESDGEYEDVVLGSSKRRKAKDSNTPHFSWRSDNEFVLQYHAYDSTNAGFRLLSDLEDENNFLQYFQCYFTEELVQKIATESRFSFKQHIRSKRHRFSVKFFVLTDVETDYVLDFIIYTGATTDLDEVDKSLGISGAVVYTLIKPYLEKGHNLFTDNWYTSPTLAEYLHEHKTNLCGTVRNNRKGMPKLEKKLKQGEVITQHTDKIMAAKVRKKVETRYREKESTSRSNRHVYMLTTLHTNKIVDTGKKNRQVEAIKKPECVKCYNQNMGSVDKIDMLLSSVECIRKTIKWYKKIFFHLPDLTVTNSHAMYKVKTGNRISLADFQLELIRQIIEKLFKDERPRKPGRPSGDVPIRLVARHFPKLIPAVPGGKQNSQRIYHVCKHTELGPKRRKDTSTERDKYALRDDRTQFETERCIINVQHLLVEK</sequence>
<dbReference type="Proteomes" id="UP001458880">
    <property type="component" value="Unassembled WGS sequence"/>
</dbReference>
<reference evidence="2 3" key="1">
    <citation type="journal article" date="2024" name="BMC Genomics">
        <title>De novo assembly and annotation of Popillia japonica's genome with initial clues to its potential as an invasive pest.</title>
        <authorList>
            <person name="Cucini C."/>
            <person name="Boschi S."/>
            <person name="Funari R."/>
            <person name="Cardaioli E."/>
            <person name="Iannotti N."/>
            <person name="Marturano G."/>
            <person name="Paoli F."/>
            <person name="Bruttini M."/>
            <person name="Carapelli A."/>
            <person name="Frati F."/>
            <person name="Nardi F."/>
        </authorList>
    </citation>
    <scope>NUCLEOTIDE SEQUENCE [LARGE SCALE GENOMIC DNA]</scope>
    <source>
        <strain evidence="2">DMR45628</strain>
    </source>
</reference>
<evidence type="ECO:0000259" key="1">
    <source>
        <dbReference type="Pfam" id="PF13843"/>
    </source>
</evidence>
<name>A0AAW1JDG6_POPJA</name>
<keyword evidence="3" id="KW-1185">Reference proteome</keyword>
<dbReference type="Pfam" id="PF13843">
    <property type="entry name" value="DDE_Tnp_1_7"/>
    <property type="match status" value="1"/>
</dbReference>
<accession>A0AAW1JDG6</accession>
<dbReference type="EMBL" id="JASPKY010000416">
    <property type="protein sequence ID" value="KAK9701325.1"/>
    <property type="molecule type" value="Genomic_DNA"/>
</dbReference>
<dbReference type="PANTHER" id="PTHR46599">
    <property type="entry name" value="PIGGYBAC TRANSPOSABLE ELEMENT-DERIVED PROTEIN 4"/>
    <property type="match status" value="1"/>
</dbReference>
<comment type="caution">
    <text evidence="2">The sequence shown here is derived from an EMBL/GenBank/DDBJ whole genome shotgun (WGS) entry which is preliminary data.</text>
</comment>
<organism evidence="2 3">
    <name type="scientific">Popillia japonica</name>
    <name type="common">Japanese beetle</name>
    <dbReference type="NCBI Taxonomy" id="7064"/>
    <lineage>
        <taxon>Eukaryota</taxon>
        <taxon>Metazoa</taxon>
        <taxon>Ecdysozoa</taxon>
        <taxon>Arthropoda</taxon>
        <taxon>Hexapoda</taxon>
        <taxon>Insecta</taxon>
        <taxon>Pterygota</taxon>
        <taxon>Neoptera</taxon>
        <taxon>Endopterygota</taxon>
        <taxon>Coleoptera</taxon>
        <taxon>Polyphaga</taxon>
        <taxon>Scarabaeiformia</taxon>
        <taxon>Scarabaeidae</taxon>
        <taxon>Rutelinae</taxon>
        <taxon>Popillia</taxon>
    </lineage>
</organism>
<evidence type="ECO:0000313" key="3">
    <source>
        <dbReference type="Proteomes" id="UP001458880"/>
    </source>
</evidence>
<dbReference type="PANTHER" id="PTHR46599:SF3">
    <property type="entry name" value="PIGGYBAC TRANSPOSABLE ELEMENT-DERIVED PROTEIN 4"/>
    <property type="match status" value="1"/>
</dbReference>
<gene>
    <name evidence="2" type="ORF">QE152_g30690</name>
</gene>
<proteinExistence type="predicted"/>
<dbReference type="AlphaFoldDB" id="A0AAW1JDG6"/>
<feature type="domain" description="PiggyBac transposable element-derived protein" evidence="1">
    <location>
        <begin position="98"/>
        <end position="329"/>
    </location>
</feature>
<dbReference type="InterPro" id="IPR029526">
    <property type="entry name" value="PGBD"/>
</dbReference>